<name>A0A8S2EKR9_9BILA</name>
<protein>
    <recommendedName>
        <fullName evidence="4">UvrD-like helicase C-terminal domain-containing protein</fullName>
    </recommendedName>
</protein>
<dbReference type="EMBL" id="CAJNOK010016779">
    <property type="protein sequence ID" value="CAF1251696.1"/>
    <property type="molecule type" value="Genomic_DNA"/>
</dbReference>
<evidence type="ECO:0000313" key="1">
    <source>
        <dbReference type="EMBL" id="CAF1251696.1"/>
    </source>
</evidence>
<organism evidence="1 3">
    <name type="scientific">Didymodactylos carnosus</name>
    <dbReference type="NCBI Taxonomy" id="1234261"/>
    <lineage>
        <taxon>Eukaryota</taxon>
        <taxon>Metazoa</taxon>
        <taxon>Spiralia</taxon>
        <taxon>Gnathifera</taxon>
        <taxon>Rotifera</taxon>
        <taxon>Eurotatoria</taxon>
        <taxon>Bdelloidea</taxon>
        <taxon>Philodinida</taxon>
        <taxon>Philodinidae</taxon>
        <taxon>Didymodactylos</taxon>
    </lineage>
</organism>
<reference evidence="1" key="1">
    <citation type="submission" date="2021-02" db="EMBL/GenBank/DDBJ databases">
        <authorList>
            <person name="Nowell W R."/>
        </authorList>
    </citation>
    <scope>NUCLEOTIDE SEQUENCE</scope>
</reference>
<evidence type="ECO:0008006" key="4">
    <source>
        <dbReference type="Google" id="ProtNLM"/>
    </source>
</evidence>
<dbReference type="AlphaFoldDB" id="A0A8S2EKR9"/>
<dbReference type="EMBL" id="CAJOBA010038335">
    <property type="protein sequence ID" value="CAF4059015.1"/>
    <property type="molecule type" value="Genomic_DNA"/>
</dbReference>
<evidence type="ECO:0000313" key="3">
    <source>
        <dbReference type="Proteomes" id="UP000677228"/>
    </source>
</evidence>
<sequence length="201" mass="22705">MVNTNFAPQYFLLDKLTSKDVSGPEVYTIFIRKPLYALIEVPTMKSSTKFGSLDSQVVPISTVEKSFEVNIQPLLDKLTSRPTKSNHQRDNSSASKITVTRKTLPFVSAYSITTHKAQGQTMPKVVVDLRLPPGREEIAARYVPLGRVKSRKGIAIIRDFPFSALQVKPSKAQRSELYRLDELNEVTLERYRSWKKASKAC</sequence>
<comment type="caution">
    <text evidence="1">The sequence shown here is derived from an EMBL/GenBank/DDBJ whole genome shotgun (WGS) entry which is preliminary data.</text>
</comment>
<dbReference type="Proteomes" id="UP000677228">
    <property type="component" value="Unassembled WGS sequence"/>
</dbReference>
<dbReference type="Proteomes" id="UP000682733">
    <property type="component" value="Unassembled WGS sequence"/>
</dbReference>
<gene>
    <name evidence="1" type="ORF">OVA965_LOCUS26308</name>
    <name evidence="2" type="ORF">TMI583_LOCUS27052</name>
</gene>
<proteinExistence type="predicted"/>
<accession>A0A8S2EKR9</accession>
<evidence type="ECO:0000313" key="2">
    <source>
        <dbReference type="EMBL" id="CAF4059015.1"/>
    </source>
</evidence>